<organism evidence="2">
    <name type="scientific">Niallia circulans</name>
    <name type="common">Bacillus circulans</name>
    <dbReference type="NCBI Taxonomy" id="1397"/>
    <lineage>
        <taxon>Bacteria</taxon>
        <taxon>Bacillati</taxon>
        <taxon>Bacillota</taxon>
        <taxon>Bacilli</taxon>
        <taxon>Bacillales</taxon>
        <taxon>Bacillaceae</taxon>
        <taxon>Niallia</taxon>
    </lineage>
</organism>
<keyword evidence="1" id="KW-0472">Membrane</keyword>
<accession>A0A941GFH8</accession>
<comment type="caution">
    <text evidence="2">The sequence shown here is derived from an EMBL/GenBank/DDBJ whole genome shotgun (WGS) entry which is preliminary data.</text>
</comment>
<evidence type="ECO:0000256" key="1">
    <source>
        <dbReference type="SAM" id="Phobius"/>
    </source>
</evidence>
<keyword evidence="1" id="KW-1133">Transmembrane helix</keyword>
<feature type="transmembrane region" description="Helical" evidence="1">
    <location>
        <begin position="62"/>
        <end position="81"/>
    </location>
</feature>
<sequence>MLINILRIILLSSWTSLLILPRKTIKRFLPVTTFCTLILTTINFIGAHYNFFGVKGSARSKIINILSLILGFFSVGTLWTFKLTYGNFQRYFLMNLLQNVIFAFPIITFLEKVNFLKYIRFNRYHHLALSMTMALILYGYQLFIDKPE</sequence>
<protein>
    <submittedName>
        <fullName evidence="2">Uncharacterized protein</fullName>
    </submittedName>
</protein>
<gene>
    <name evidence="2" type="ORF">KD144_20335</name>
</gene>
<proteinExistence type="predicted"/>
<dbReference type="EMBL" id="JAGTPX010000028">
    <property type="protein sequence ID" value="MBR8671886.1"/>
    <property type="molecule type" value="Genomic_DNA"/>
</dbReference>
<name>A0A941GFH8_NIACI</name>
<dbReference type="AlphaFoldDB" id="A0A941GFH8"/>
<feature type="transmembrane region" description="Helical" evidence="1">
    <location>
        <begin position="127"/>
        <end position="144"/>
    </location>
</feature>
<dbReference type="RefSeq" id="WP_212121165.1">
    <property type="nucleotide sequence ID" value="NZ_JAGTPX020000030.1"/>
</dbReference>
<feature type="transmembrane region" description="Helical" evidence="1">
    <location>
        <begin position="28"/>
        <end position="50"/>
    </location>
</feature>
<evidence type="ECO:0000313" key="2">
    <source>
        <dbReference type="EMBL" id="MBR8671886.1"/>
    </source>
</evidence>
<feature type="transmembrane region" description="Helical" evidence="1">
    <location>
        <begin position="93"/>
        <end position="115"/>
    </location>
</feature>
<keyword evidence="1" id="KW-0812">Transmembrane</keyword>
<reference evidence="2" key="1">
    <citation type="submission" date="2021-04" db="EMBL/GenBank/DDBJ databases">
        <title>Genomic analysis of electroactive and textile dye degrading Bacillus circulans strain: DC10 isolated from constructed wetland-microbial fuel cells treating textile dye wastewaters.</title>
        <authorList>
            <person name="Patel D.U."/>
            <person name="Desai C.R."/>
        </authorList>
    </citation>
    <scope>NUCLEOTIDE SEQUENCE</scope>
    <source>
        <strain evidence="2">DC10</strain>
    </source>
</reference>